<organism evidence="7 8">
    <name type="scientific">Jutongia huaianensis</name>
    <dbReference type="NCBI Taxonomy" id="2763668"/>
    <lineage>
        <taxon>Bacteria</taxon>
        <taxon>Bacillati</taxon>
        <taxon>Bacillota</taxon>
        <taxon>Clostridia</taxon>
        <taxon>Lachnospirales</taxon>
        <taxon>Lachnospiraceae</taxon>
        <taxon>Jutongia</taxon>
    </lineage>
</organism>
<keyword evidence="3 4" id="KW-0413">Isomerase</keyword>
<proteinExistence type="inferred from homology"/>
<dbReference type="PANTHER" id="PTHR45625">
    <property type="entry name" value="PEPTIDYL-PROLYL CIS-TRANS ISOMERASE-RELATED"/>
    <property type="match status" value="1"/>
</dbReference>
<dbReference type="EC" id="5.2.1.8" evidence="4"/>
<gene>
    <name evidence="7" type="ORF">H8704_02855</name>
</gene>
<dbReference type="PROSITE" id="PS50072">
    <property type="entry name" value="CSA_PPIASE_2"/>
    <property type="match status" value="1"/>
</dbReference>
<dbReference type="RefSeq" id="WP_249297240.1">
    <property type="nucleotide sequence ID" value="NZ_JACRSX010000002.1"/>
</dbReference>
<keyword evidence="8" id="KW-1185">Reference proteome</keyword>
<name>A0ABR7MYX6_9FIRM</name>
<dbReference type="PRINTS" id="PR00153">
    <property type="entry name" value="CSAPPISMRASE"/>
</dbReference>
<dbReference type="InterPro" id="IPR029000">
    <property type="entry name" value="Cyclophilin-like_dom_sf"/>
</dbReference>
<feature type="region of interest" description="Disordered" evidence="5">
    <location>
        <begin position="36"/>
        <end position="58"/>
    </location>
</feature>
<dbReference type="EMBL" id="JACRSX010000002">
    <property type="protein sequence ID" value="MBC8561576.1"/>
    <property type="molecule type" value="Genomic_DNA"/>
</dbReference>
<feature type="chain" id="PRO_5044982959" description="Peptidyl-prolyl cis-trans isomerase" evidence="4">
    <location>
        <begin position="23"/>
        <end position="226"/>
    </location>
</feature>
<dbReference type="Gene3D" id="2.40.100.10">
    <property type="entry name" value="Cyclophilin-like"/>
    <property type="match status" value="1"/>
</dbReference>
<dbReference type="Pfam" id="PF00160">
    <property type="entry name" value="Pro_isomerase"/>
    <property type="match status" value="1"/>
</dbReference>
<accession>A0ABR7MYX6</accession>
<dbReference type="SUPFAM" id="SSF50891">
    <property type="entry name" value="Cyclophilin-like"/>
    <property type="match status" value="1"/>
</dbReference>
<dbReference type="InterPro" id="IPR020892">
    <property type="entry name" value="Cyclophilin-type_PPIase_CS"/>
</dbReference>
<dbReference type="InterPro" id="IPR002130">
    <property type="entry name" value="Cyclophilin-type_PPIase_dom"/>
</dbReference>
<dbReference type="CDD" id="cd00317">
    <property type="entry name" value="cyclophilin"/>
    <property type="match status" value="1"/>
</dbReference>
<evidence type="ECO:0000313" key="7">
    <source>
        <dbReference type="EMBL" id="MBC8561576.1"/>
    </source>
</evidence>
<evidence type="ECO:0000256" key="2">
    <source>
        <dbReference type="ARBA" id="ARBA00023110"/>
    </source>
</evidence>
<evidence type="ECO:0000256" key="4">
    <source>
        <dbReference type="RuleBase" id="RU363019"/>
    </source>
</evidence>
<keyword evidence="4" id="KW-0732">Signal</keyword>
<feature type="signal peptide" evidence="4">
    <location>
        <begin position="1"/>
        <end position="22"/>
    </location>
</feature>
<comment type="catalytic activity">
    <reaction evidence="4">
        <text>[protein]-peptidylproline (omega=180) = [protein]-peptidylproline (omega=0)</text>
        <dbReference type="Rhea" id="RHEA:16237"/>
        <dbReference type="Rhea" id="RHEA-COMP:10747"/>
        <dbReference type="Rhea" id="RHEA-COMP:10748"/>
        <dbReference type="ChEBI" id="CHEBI:83833"/>
        <dbReference type="ChEBI" id="CHEBI:83834"/>
        <dbReference type="EC" id="5.2.1.8"/>
    </reaction>
</comment>
<comment type="similarity">
    <text evidence="4">Belongs to the cyclophilin-type PPIase family.</text>
</comment>
<dbReference type="PROSITE" id="PS00170">
    <property type="entry name" value="CSA_PPIASE_1"/>
    <property type="match status" value="1"/>
</dbReference>
<evidence type="ECO:0000256" key="3">
    <source>
        <dbReference type="ARBA" id="ARBA00023235"/>
    </source>
</evidence>
<keyword evidence="2 4" id="KW-0697">Rotamase</keyword>
<dbReference type="Proteomes" id="UP000606193">
    <property type="component" value="Unassembled WGS sequence"/>
</dbReference>
<reference evidence="7 8" key="1">
    <citation type="submission" date="2020-08" db="EMBL/GenBank/DDBJ databases">
        <title>Genome public.</title>
        <authorList>
            <person name="Liu C."/>
            <person name="Sun Q."/>
        </authorList>
    </citation>
    <scope>NUCLEOTIDE SEQUENCE [LARGE SCALE GENOMIC DNA]</scope>
    <source>
        <strain evidence="7 8">NSJ-37</strain>
    </source>
</reference>
<evidence type="ECO:0000259" key="6">
    <source>
        <dbReference type="PROSITE" id="PS50072"/>
    </source>
</evidence>
<evidence type="ECO:0000256" key="5">
    <source>
        <dbReference type="SAM" id="MobiDB-lite"/>
    </source>
</evidence>
<dbReference type="GO" id="GO:0016853">
    <property type="term" value="F:isomerase activity"/>
    <property type="evidence" value="ECO:0007669"/>
    <property type="project" value="UniProtKB-KW"/>
</dbReference>
<protein>
    <recommendedName>
        <fullName evidence="4">Peptidyl-prolyl cis-trans isomerase</fullName>
        <shortName evidence="4">PPIase</shortName>
        <ecNumber evidence="4">5.2.1.8</ecNumber>
    </recommendedName>
</protein>
<dbReference type="PANTHER" id="PTHR45625:SF4">
    <property type="entry name" value="PEPTIDYLPROLYL ISOMERASE DOMAIN AND WD REPEAT-CONTAINING PROTEIN 1"/>
    <property type="match status" value="1"/>
</dbReference>
<comment type="function">
    <text evidence="1 4">PPIases accelerate the folding of proteins. It catalyzes the cis-trans isomerization of proline imidic peptide bonds in oligopeptides.</text>
</comment>
<feature type="domain" description="PPIase cyclophilin-type" evidence="6">
    <location>
        <begin position="64"/>
        <end position="198"/>
    </location>
</feature>
<sequence length="226" mass="23868">MRKISGILMAALLGALCLTGCGGNDKTADADKNVSSAAVSSPAADESTTVEPEQTDDTDLLSGKHHVKIKVKDYGTISVELDADVAPITVTNFVDLAKDGFYDGLTFHRIISGFMIQGGDPLGNGTGGSEKTIKGEFAENGVENSISHVRGTISMARSQDYDSASSQFFIMHKDNPGLDGQYAAFGTVTKGMEIVDKICEDTQVEDENGTVAAENQPVIKSIKVID</sequence>
<comment type="caution">
    <text evidence="7">The sequence shown here is derived from an EMBL/GenBank/DDBJ whole genome shotgun (WGS) entry which is preliminary data.</text>
</comment>
<evidence type="ECO:0000313" key="8">
    <source>
        <dbReference type="Proteomes" id="UP000606193"/>
    </source>
</evidence>
<evidence type="ECO:0000256" key="1">
    <source>
        <dbReference type="ARBA" id="ARBA00002388"/>
    </source>
</evidence>
<dbReference type="InterPro" id="IPR044666">
    <property type="entry name" value="Cyclophilin_A-like"/>
</dbReference>